<dbReference type="InterPro" id="IPR038765">
    <property type="entry name" value="Papain-like_cys_pep_sf"/>
</dbReference>
<dbReference type="SUPFAM" id="SSF54001">
    <property type="entry name" value="Cysteine proteinases"/>
    <property type="match status" value="1"/>
</dbReference>
<proteinExistence type="predicted"/>
<reference evidence="3" key="1">
    <citation type="submission" date="2022-01" db="EMBL/GenBank/DDBJ databases">
        <authorList>
            <person name="King R."/>
        </authorList>
    </citation>
    <scope>NUCLEOTIDE SEQUENCE</scope>
</reference>
<organism evidence="3 4">
    <name type="scientific">Ceutorhynchus assimilis</name>
    <name type="common">cabbage seed weevil</name>
    <dbReference type="NCBI Taxonomy" id="467358"/>
    <lineage>
        <taxon>Eukaryota</taxon>
        <taxon>Metazoa</taxon>
        <taxon>Ecdysozoa</taxon>
        <taxon>Arthropoda</taxon>
        <taxon>Hexapoda</taxon>
        <taxon>Insecta</taxon>
        <taxon>Pterygota</taxon>
        <taxon>Neoptera</taxon>
        <taxon>Endopterygota</taxon>
        <taxon>Coleoptera</taxon>
        <taxon>Polyphaga</taxon>
        <taxon>Cucujiformia</taxon>
        <taxon>Curculionidae</taxon>
        <taxon>Ceutorhynchinae</taxon>
        <taxon>Ceutorhynchus</taxon>
    </lineage>
</organism>
<protein>
    <recommendedName>
        <fullName evidence="2">OTU domain-containing protein</fullName>
    </recommendedName>
</protein>
<evidence type="ECO:0000313" key="3">
    <source>
        <dbReference type="EMBL" id="CAH1130726.1"/>
    </source>
</evidence>
<dbReference type="PANTHER" id="PTHR12419">
    <property type="entry name" value="OTU DOMAIN CONTAINING PROTEIN"/>
    <property type="match status" value="1"/>
</dbReference>
<dbReference type="InterPro" id="IPR049769">
    <property type="entry name" value="OTU_OTU"/>
</dbReference>
<dbReference type="GO" id="GO:0004843">
    <property type="term" value="F:cysteine-type deubiquitinase activity"/>
    <property type="evidence" value="ECO:0007669"/>
    <property type="project" value="TreeGrafter"/>
</dbReference>
<dbReference type="GO" id="GO:0016579">
    <property type="term" value="P:protein deubiquitination"/>
    <property type="evidence" value="ECO:0007669"/>
    <property type="project" value="TreeGrafter"/>
</dbReference>
<dbReference type="PANTHER" id="PTHR12419:SF10">
    <property type="entry name" value="DEUBIQUITINASE OTUD6B"/>
    <property type="match status" value="1"/>
</dbReference>
<feature type="domain" description="OTU" evidence="2">
    <location>
        <begin position="26"/>
        <end position="152"/>
    </location>
</feature>
<name>A0A9P0GN02_9CUCU</name>
<dbReference type="AlphaFoldDB" id="A0A9P0GN02"/>
<feature type="compositionally biased region" description="Acidic residues" evidence="1">
    <location>
        <begin position="658"/>
        <end position="668"/>
    </location>
</feature>
<dbReference type="InterPro" id="IPR050704">
    <property type="entry name" value="Peptidase_C85-like"/>
</dbReference>
<dbReference type="InterPro" id="IPR049770">
    <property type="entry name" value="OTU_Tudor"/>
</dbReference>
<dbReference type="InterPro" id="IPR003323">
    <property type="entry name" value="OTU_dom"/>
</dbReference>
<dbReference type="Gene3D" id="3.90.70.80">
    <property type="match status" value="1"/>
</dbReference>
<keyword evidence="4" id="KW-1185">Reference proteome</keyword>
<dbReference type="PROSITE" id="PS50802">
    <property type="entry name" value="OTU"/>
    <property type="match status" value="1"/>
</dbReference>
<dbReference type="OrthoDB" id="10017659at2759"/>
<sequence length="668" mass="77158">MLAKSSKKAKAKGSGAVDNWLEKLDLYRKNVAYDETCLFRAASEQIYDCQIYHEKVRKESIEYGRLHFDQFKFLVDIDDQEAWETHLNKLENHMVVCGNIEIHLISKTYGRDVLVFHANQQIIYDVTKQSSPTVPIMLCLMDDDHYDVVYRKEQIKTAGFCQSLVYKLLYGNVFKIPNVEDIVDQMLNSNNVTVISEQELEKQKEKGNDVKVEEINDVVVAPFPFKIAKALDPNIYRNIEYDSWGQARREIRLGAWYHGDDKLILGTKCMFKDSESDKSFECYIQDLSLDEGMCLVFLTELGERRKVKYSDLAPETNAQPWPLPVRFVKNNQGHTYQLAFLDKHKDSRRRNTDRKHSRSINDLSDVEKFDDNINAFIGTPLQMKNKKKNKNQHPQTEACETISPALPESQGPLTSDINNYPQRYQWEPVHWPTPVQYISAEPNYYPQSPEPFIWPQAPATPFFDYKPMLASAPATPNVVPYHDNSYPYLYNYQLEEYPLYFPLTPTTPSTSQQFTYNQTEWPEENYNNNLSNGMYCPCPLPCSLQNSPGTNVMFTPQTPQPLDMYSPLLNYPSVPDSPTIYTAPPPPQPDLVSNAHIYTPIIPTSPMIDQHLPPTQGFIYPSPSTPNGPGVDWEWYQHPRPNSSYNSQGFIFPQPDENNNDYEDYQEN</sequence>
<gene>
    <name evidence="3" type="ORF">CEUTPL_LOCUS9336</name>
</gene>
<dbReference type="CDD" id="cd20380">
    <property type="entry name" value="Tudor_TDRD13-like"/>
    <property type="match status" value="1"/>
</dbReference>
<evidence type="ECO:0000256" key="1">
    <source>
        <dbReference type="SAM" id="MobiDB-lite"/>
    </source>
</evidence>
<dbReference type="Proteomes" id="UP001152799">
    <property type="component" value="Chromosome 5"/>
</dbReference>
<evidence type="ECO:0000313" key="4">
    <source>
        <dbReference type="Proteomes" id="UP001152799"/>
    </source>
</evidence>
<dbReference type="EMBL" id="OU892281">
    <property type="protein sequence ID" value="CAH1130726.1"/>
    <property type="molecule type" value="Genomic_DNA"/>
</dbReference>
<dbReference type="CDD" id="cd22753">
    <property type="entry name" value="OTU_ALG13-like"/>
    <property type="match status" value="1"/>
</dbReference>
<evidence type="ECO:0000259" key="2">
    <source>
        <dbReference type="PROSITE" id="PS50802"/>
    </source>
</evidence>
<dbReference type="Pfam" id="PF02338">
    <property type="entry name" value="OTU"/>
    <property type="match status" value="1"/>
</dbReference>
<feature type="region of interest" description="Disordered" evidence="1">
    <location>
        <begin position="385"/>
        <end position="412"/>
    </location>
</feature>
<feature type="region of interest" description="Disordered" evidence="1">
    <location>
        <begin position="644"/>
        <end position="668"/>
    </location>
</feature>
<accession>A0A9P0GN02</accession>